<dbReference type="Proteomes" id="UP000653454">
    <property type="component" value="Unassembled WGS sequence"/>
</dbReference>
<dbReference type="PANTHER" id="PTHR45872:SF2">
    <property type="entry name" value="RHO GUANINE NUCLEOTIDE EXCHANGE FACTOR 2, ISOFORM D"/>
    <property type="match status" value="1"/>
</dbReference>
<accession>A0A8S4GAP7</accession>
<comment type="subcellular location">
    <subcellularLocation>
        <location evidence="1">Cytoplasm</location>
    </subcellularLocation>
</comment>
<evidence type="ECO:0000313" key="7">
    <source>
        <dbReference type="Proteomes" id="UP000653454"/>
    </source>
</evidence>
<feature type="compositionally biased region" description="Polar residues" evidence="4">
    <location>
        <begin position="524"/>
        <end position="533"/>
    </location>
</feature>
<feature type="compositionally biased region" description="Acidic residues" evidence="4">
    <location>
        <begin position="887"/>
        <end position="896"/>
    </location>
</feature>
<feature type="compositionally biased region" description="Low complexity" evidence="4">
    <location>
        <begin position="112"/>
        <end position="127"/>
    </location>
</feature>
<evidence type="ECO:0000256" key="1">
    <source>
        <dbReference type="ARBA" id="ARBA00004496"/>
    </source>
</evidence>
<dbReference type="Pfam" id="PF17838">
    <property type="entry name" value="PH_16"/>
    <property type="match status" value="1"/>
</dbReference>
<dbReference type="GO" id="GO:0005737">
    <property type="term" value="C:cytoplasm"/>
    <property type="evidence" value="ECO:0007669"/>
    <property type="project" value="UniProtKB-SubCell"/>
</dbReference>
<dbReference type="SUPFAM" id="SSF48065">
    <property type="entry name" value="DBL homology domain (DH-domain)"/>
    <property type="match status" value="1"/>
</dbReference>
<reference evidence="6" key="1">
    <citation type="submission" date="2020-11" db="EMBL/GenBank/DDBJ databases">
        <authorList>
            <person name="Whiteford S."/>
        </authorList>
    </citation>
    <scope>NUCLEOTIDE SEQUENCE</scope>
</reference>
<dbReference type="PROSITE" id="PS50010">
    <property type="entry name" value="DH_2"/>
    <property type="match status" value="1"/>
</dbReference>
<dbReference type="Gene3D" id="2.30.29.30">
    <property type="entry name" value="Pleckstrin-homology domain (PH domain)/Phosphotyrosine-binding domain (PTB)"/>
    <property type="match status" value="1"/>
</dbReference>
<dbReference type="PANTHER" id="PTHR45872">
    <property type="entry name" value="RHO GUANINE NUCLEOTIDE EXCHANGE FACTOR 2, ISOFORM D"/>
    <property type="match status" value="1"/>
</dbReference>
<dbReference type="InterPro" id="IPR035899">
    <property type="entry name" value="DBL_dom_sf"/>
</dbReference>
<sequence>MSPLSPRILHCGILFPPQQVYPLMCLSPQARRVARARQRTQRMRSPRPTARMPRTRITTGARRHLASRREPRGELPRAGCAAPRKHRNASDPNRLTAHNHHDLEPAGGAAPSGSSSSSSLSSRSNESNTAPAEQQAASQSDWSDEEEPLAAQWADSLPPHVLDSLTLTPKQRKRQEVIHELIVSERSHARWLKVLDAVFLRALEAPPPPLPPDELRALFPNLPAVRERHGRLYADLKALRAAGHVVQIRPVADAILNTLGDPGYAPCLSKFCRGQRMALEALRERRRKSKELHALLASREQLPLCGRLQLRDLLACVWQRLTKYQLLLESLLATVTSGETEADAARLRLALNTAKDVLHTVDTAVRTAENEHRLKSIQSKLEVRANGSEWEELRRLDLTQHTLRMEGDLAIRNDSNKKISVLALMLEDILVLLQREGDKFVLKPVTQPSQQGLLSPPIRWDKVLFRPNAAVRNAFFLMNINGVQMHELSTNTSTEYTTWVKHIQDAPLAKLTDLKPHAPRQAEDSGTNVSRNPSDASEKSEKSEKSDKLDKTDIPSPLQPEDTSTPERQLSRERSEEREREREKSVEDSRRSVEDSRVREGGSEERERERHTSPRRPTVGRISTVARSPPPLEQVLVAPPLAHTCHVPVTEYTSDERLRRLDRLIASALAAKASIVGALLDAPAGAMTHLADIARADTLCDTDIASELRATRLDRSSSVEEDMPEPDVDNIHPLLLTAYAQATELTETLSGALRVSPARLMRARRGRCDQCAPQHEPPPPPLEQPITDVDQSAESLGTSKDASFDMLSELANMEGERSFIDPDDSASALATRLLPVSAGLQAALSRLLVAAPLAAQRHVATRSQLTAASENQCRLRTKHQMSQEMNIPDDEAEETIQDQPSNGG</sequence>
<dbReference type="AlphaFoldDB" id="A0A8S4GAP7"/>
<feature type="region of interest" description="Disordered" evidence="4">
    <location>
        <begin position="766"/>
        <end position="787"/>
    </location>
</feature>
<feature type="compositionally biased region" description="Polar residues" evidence="4">
    <location>
        <begin position="128"/>
        <end position="141"/>
    </location>
</feature>
<evidence type="ECO:0000313" key="6">
    <source>
        <dbReference type="EMBL" id="CAG9136831.1"/>
    </source>
</evidence>
<dbReference type="InterPro" id="IPR000219">
    <property type="entry name" value="DH_dom"/>
</dbReference>
<dbReference type="GO" id="GO:0007186">
    <property type="term" value="P:G protein-coupled receptor signaling pathway"/>
    <property type="evidence" value="ECO:0007669"/>
    <property type="project" value="TreeGrafter"/>
</dbReference>
<protein>
    <submittedName>
        <fullName evidence="6">(diamondback moth) hypothetical protein</fullName>
    </submittedName>
</protein>
<evidence type="ECO:0000256" key="2">
    <source>
        <dbReference type="ARBA" id="ARBA00022490"/>
    </source>
</evidence>
<proteinExistence type="predicted"/>
<dbReference type="Pfam" id="PF00621">
    <property type="entry name" value="RhoGEF"/>
    <property type="match status" value="1"/>
</dbReference>
<organism evidence="6 7">
    <name type="scientific">Plutella xylostella</name>
    <name type="common">Diamondback moth</name>
    <name type="synonym">Plutella maculipennis</name>
    <dbReference type="NCBI Taxonomy" id="51655"/>
    <lineage>
        <taxon>Eukaryota</taxon>
        <taxon>Metazoa</taxon>
        <taxon>Ecdysozoa</taxon>
        <taxon>Arthropoda</taxon>
        <taxon>Hexapoda</taxon>
        <taxon>Insecta</taxon>
        <taxon>Pterygota</taxon>
        <taxon>Neoptera</taxon>
        <taxon>Endopterygota</taxon>
        <taxon>Lepidoptera</taxon>
        <taxon>Glossata</taxon>
        <taxon>Ditrysia</taxon>
        <taxon>Yponomeutoidea</taxon>
        <taxon>Plutellidae</taxon>
        <taxon>Plutella</taxon>
    </lineage>
</organism>
<keyword evidence="2" id="KW-0963">Cytoplasm</keyword>
<feature type="compositionally biased region" description="Basic residues" evidence="4">
    <location>
        <begin position="36"/>
        <end position="45"/>
    </location>
</feature>
<dbReference type="Gene3D" id="1.20.900.10">
    <property type="entry name" value="Dbl homology (DH) domain"/>
    <property type="match status" value="1"/>
</dbReference>
<dbReference type="GO" id="GO:0005085">
    <property type="term" value="F:guanyl-nucleotide exchange factor activity"/>
    <property type="evidence" value="ECO:0007669"/>
    <property type="project" value="InterPro"/>
</dbReference>
<feature type="region of interest" description="Disordered" evidence="4">
    <location>
        <begin position="36"/>
        <end position="155"/>
    </location>
</feature>
<keyword evidence="7" id="KW-1185">Reference proteome</keyword>
<evidence type="ECO:0000259" key="5">
    <source>
        <dbReference type="PROSITE" id="PS50010"/>
    </source>
</evidence>
<dbReference type="CDD" id="cd00160">
    <property type="entry name" value="RhoGEF"/>
    <property type="match status" value="1"/>
</dbReference>
<dbReference type="InterPro" id="IPR041020">
    <property type="entry name" value="PH_16"/>
</dbReference>
<keyword evidence="3" id="KW-0597">Phosphoprotein</keyword>
<feature type="region of interest" description="Disordered" evidence="4">
    <location>
        <begin position="863"/>
        <end position="904"/>
    </location>
</feature>
<dbReference type="EMBL" id="CAJHNJ030000162">
    <property type="protein sequence ID" value="CAG9136831.1"/>
    <property type="molecule type" value="Genomic_DNA"/>
</dbReference>
<feature type="region of interest" description="Disordered" evidence="4">
    <location>
        <begin position="517"/>
        <end position="625"/>
    </location>
</feature>
<gene>
    <name evidence="6" type="ORF">PLXY2_LOCUS15080</name>
</gene>
<feature type="domain" description="DH" evidence="5">
    <location>
        <begin position="173"/>
        <end position="364"/>
    </location>
</feature>
<dbReference type="SUPFAM" id="SSF50729">
    <property type="entry name" value="PH domain-like"/>
    <property type="match status" value="1"/>
</dbReference>
<feature type="compositionally biased region" description="Basic and acidic residues" evidence="4">
    <location>
        <begin position="569"/>
        <end position="612"/>
    </location>
</feature>
<name>A0A8S4GAP7_PLUXY</name>
<dbReference type="GO" id="GO:0001664">
    <property type="term" value="F:G protein-coupled receptor binding"/>
    <property type="evidence" value="ECO:0007669"/>
    <property type="project" value="TreeGrafter"/>
</dbReference>
<feature type="compositionally biased region" description="Basic and acidic residues" evidence="4">
    <location>
        <begin position="536"/>
        <end position="553"/>
    </location>
</feature>
<feature type="compositionally biased region" description="Polar residues" evidence="4">
    <location>
        <begin position="863"/>
        <end position="885"/>
    </location>
</feature>
<dbReference type="SMART" id="SM00325">
    <property type="entry name" value="RhoGEF"/>
    <property type="match status" value="1"/>
</dbReference>
<evidence type="ECO:0000256" key="3">
    <source>
        <dbReference type="ARBA" id="ARBA00022553"/>
    </source>
</evidence>
<evidence type="ECO:0000256" key="4">
    <source>
        <dbReference type="SAM" id="MobiDB-lite"/>
    </source>
</evidence>
<dbReference type="InterPro" id="IPR011993">
    <property type="entry name" value="PH-like_dom_sf"/>
</dbReference>
<comment type="caution">
    <text evidence="6">The sequence shown here is derived from an EMBL/GenBank/DDBJ whole genome shotgun (WGS) entry which is preliminary data.</text>
</comment>